<accession>A0A291B7B5</accession>
<sequence>MNINSVPATKSPAKTREKVVMGLQAMDFIQHGTEASLEIVTPLGQKLNFKANFIGFDDQQHIFFTMPKLSKNKYNSFFIEGFNIDIEGIFEHGDGALVCFRTRIAHVIYQPVSILVFPVPQQAKLVLLRNEIRYELCLPGDIQLTNRKLRVVLTDVSSRGCGFSYEAMALDFDVDQRIVLEVRNSMTEDTYALSGKVKNGRTKRGKQTYGMVFNEPGKADCRRLLLTLIYNGTRYVFKNPKNAKHSMDKKNLS</sequence>
<dbReference type="InterPro" id="IPR009875">
    <property type="entry name" value="PilZ_domain"/>
</dbReference>
<evidence type="ECO:0000313" key="7">
    <source>
        <dbReference type="Proteomes" id="UP000218160"/>
    </source>
</evidence>
<reference evidence="7" key="1">
    <citation type="submission" date="2017-04" db="EMBL/GenBank/DDBJ databases">
        <title>Genome evolution of the luminous symbionts of deep sea anglerfish.</title>
        <authorList>
            <person name="Hendry T.A."/>
        </authorList>
    </citation>
    <scope>NUCLEOTIDE SEQUENCE [LARGE SCALE GENOMIC DNA]</scope>
</reference>
<keyword evidence="2" id="KW-0547">Nucleotide-binding</keyword>
<evidence type="ECO:0000256" key="3">
    <source>
        <dbReference type="ARBA" id="ARBA00023143"/>
    </source>
</evidence>
<dbReference type="Pfam" id="PF07238">
    <property type="entry name" value="PilZ"/>
    <property type="match status" value="1"/>
</dbReference>
<dbReference type="InterPro" id="IPR012349">
    <property type="entry name" value="Split_barrel_FMN-bd"/>
</dbReference>
<proteinExistence type="predicted"/>
<evidence type="ECO:0000259" key="5">
    <source>
        <dbReference type="Pfam" id="PF12945"/>
    </source>
</evidence>
<evidence type="ECO:0000259" key="4">
    <source>
        <dbReference type="Pfam" id="PF07238"/>
    </source>
</evidence>
<feature type="domain" description="PilZ" evidence="4">
    <location>
        <begin position="129"/>
        <end position="230"/>
    </location>
</feature>
<evidence type="ECO:0000313" key="6">
    <source>
        <dbReference type="EMBL" id="ATF08883.1"/>
    </source>
</evidence>
<dbReference type="KEGG" id="elux:BTN50_0347"/>
<dbReference type="EMBL" id="CP020660">
    <property type="protein sequence ID" value="ATF08883.1"/>
    <property type="molecule type" value="Genomic_DNA"/>
</dbReference>
<keyword evidence="7" id="KW-1185">Reference proteome</keyword>
<dbReference type="OrthoDB" id="5586887at2"/>
<dbReference type="RefSeq" id="WP_096618760.1">
    <property type="nucleotide sequence ID" value="NZ_CP020660.1"/>
</dbReference>
<gene>
    <name evidence="6" type="ORF">BTN50_0347</name>
</gene>
<dbReference type="SUPFAM" id="SSF141371">
    <property type="entry name" value="PilZ domain-like"/>
    <property type="match status" value="2"/>
</dbReference>
<organism evidence="6 7">
    <name type="scientific">Candidatus Enterovibrio altilux</name>
    <dbReference type="NCBI Taxonomy" id="1927128"/>
    <lineage>
        <taxon>Bacteria</taxon>
        <taxon>Pseudomonadati</taxon>
        <taxon>Pseudomonadota</taxon>
        <taxon>Gammaproteobacteria</taxon>
        <taxon>Vibrionales</taxon>
        <taxon>Vibrionaceae</taxon>
        <taxon>Enterovibrio</taxon>
    </lineage>
</organism>
<keyword evidence="3" id="KW-0975">Bacterial flagellum</keyword>
<dbReference type="Pfam" id="PF12945">
    <property type="entry name" value="PilZNR"/>
    <property type="match status" value="1"/>
</dbReference>
<dbReference type="Proteomes" id="UP000218160">
    <property type="component" value="Chromosome 1"/>
</dbReference>
<dbReference type="AlphaFoldDB" id="A0A291B7B5"/>
<evidence type="ECO:0000256" key="2">
    <source>
        <dbReference type="ARBA" id="ARBA00022741"/>
    </source>
</evidence>
<name>A0A291B7B5_9GAMM</name>
<keyword evidence="1" id="KW-0973">c-di-GMP</keyword>
<dbReference type="Gene3D" id="2.30.110.10">
    <property type="entry name" value="Electron Transport, Fmn-binding Protein, Chain A"/>
    <property type="match status" value="1"/>
</dbReference>
<dbReference type="InterPro" id="IPR009926">
    <property type="entry name" value="T3SS_YcgR_PilZN"/>
</dbReference>
<protein>
    <submittedName>
        <fullName evidence="6">Uncharacterized protein</fullName>
    </submittedName>
</protein>
<feature type="domain" description="Type III secretion system flagellar brake protein YcgR PilZN" evidence="5">
    <location>
        <begin position="31"/>
        <end position="119"/>
    </location>
</feature>
<dbReference type="GO" id="GO:0035438">
    <property type="term" value="F:cyclic-di-GMP binding"/>
    <property type="evidence" value="ECO:0007669"/>
    <property type="project" value="InterPro"/>
</dbReference>
<evidence type="ECO:0000256" key="1">
    <source>
        <dbReference type="ARBA" id="ARBA00022636"/>
    </source>
</evidence>
<dbReference type="Gene3D" id="2.40.10.220">
    <property type="entry name" value="predicted glycosyltransferase like domains"/>
    <property type="match status" value="1"/>
</dbReference>